<organism evidence="1 2">
    <name type="scientific">Populus trichocarpa</name>
    <name type="common">Western balsam poplar</name>
    <name type="synonym">Populus balsamifera subsp. trichocarpa</name>
    <dbReference type="NCBI Taxonomy" id="3694"/>
    <lineage>
        <taxon>Eukaryota</taxon>
        <taxon>Viridiplantae</taxon>
        <taxon>Streptophyta</taxon>
        <taxon>Embryophyta</taxon>
        <taxon>Tracheophyta</taxon>
        <taxon>Spermatophyta</taxon>
        <taxon>Magnoliopsida</taxon>
        <taxon>eudicotyledons</taxon>
        <taxon>Gunneridae</taxon>
        <taxon>Pentapetalae</taxon>
        <taxon>rosids</taxon>
        <taxon>fabids</taxon>
        <taxon>Malpighiales</taxon>
        <taxon>Salicaceae</taxon>
        <taxon>Saliceae</taxon>
        <taxon>Populus</taxon>
    </lineage>
</organism>
<dbReference type="AlphaFoldDB" id="A0A2K1YJU3"/>
<evidence type="ECO:0000313" key="1">
    <source>
        <dbReference type="EMBL" id="PNT13299.2"/>
    </source>
</evidence>
<dbReference type="Proteomes" id="UP000006729">
    <property type="component" value="Chromosome 11"/>
</dbReference>
<accession>A0A2K1YJU3</accession>
<dbReference type="InParanoid" id="A0A2K1YJU3"/>
<protein>
    <submittedName>
        <fullName evidence="1">Uncharacterized protein</fullName>
    </submittedName>
</protein>
<keyword evidence="2" id="KW-1185">Reference proteome</keyword>
<evidence type="ECO:0000313" key="2">
    <source>
        <dbReference type="Proteomes" id="UP000006729"/>
    </source>
</evidence>
<reference evidence="1 2" key="1">
    <citation type="journal article" date="2006" name="Science">
        <title>The genome of black cottonwood, Populus trichocarpa (Torr. &amp; Gray).</title>
        <authorList>
            <person name="Tuskan G.A."/>
            <person name="Difazio S."/>
            <person name="Jansson S."/>
            <person name="Bohlmann J."/>
            <person name="Grigoriev I."/>
            <person name="Hellsten U."/>
            <person name="Putnam N."/>
            <person name="Ralph S."/>
            <person name="Rombauts S."/>
            <person name="Salamov A."/>
            <person name="Schein J."/>
            <person name="Sterck L."/>
            <person name="Aerts A."/>
            <person name="Bhalerao R.R."/>
            <person name="Bhalerao R.P."/>
            <person name="Blaudez D."/>
            <person name="Boerjan W."/>
            <person name="Brun A."/>
            <person name="Brunner A."/>
            <person name="Busov V."/>
            <person name="Campbell M."/>
            <person name="Carlson J."/>
            <person name="Chalot M."/>
            <person name="Chapman J."/>
            <person name="Chen G.L."/>
            <person name="Cooper D."/>
            <person name="Coutinho P.M."/>
            <person name="Couturier J."/>
            <person name="Covert S."/>
            <person name="Cronk Q."/>
            <person name="Cunningham R."/>
            <person name="Davis J."/>
            <person name="Degroeve S."/>
            <person name="Dejardin A."/>
            <person name="Depamphilis C."/>
            <person name="Detter J."/>
            <person name="Dirks B."/>
            <person name="Dubchak I."/>
            <person name="Duplessis S."/>
            <person name="Ehlting J."/>
            <person name="Ellis B."/>
            <person name="Gendler K."/>
            <person name="Goodstein D."/>
            <person name="Gribskov M."/>
            <person name="Grimwood J."/>
            <person name="Groover A."/>
            <person name="Gunter L."/>
            <person name="Hamberger B."/>
            <person name="Heinze B."/>
            <person name="Helariutta Y."/>
            <person name="Henrissat B."/>
            <person name="Holligan D."/>
            <person name="Holt R."/>
            <person name="Huang W."/>
            <person name="Islam-Faridi N."/>
            <person name="Jones S."/>
            <person name="Jones-Rhoades M."/>
            <person name="Jorgensen R."/>
            <person name="Joshi C."/>
            <person name="Kangasjarvi J."/>
            <person name="Karlsson J."/>
            <person name="Kelleher C."/>
            <person name="Kirkpatrick R."/>
            <person name="Kirst M."/>
            <person name="Kohler A."/>
            <person name="Kalluri U."/>
            <person name="Larimer F."/>
            <person name="Leebens-Mack J."/>
            <person name="Leple J.C."/>
            <person name="Locascio P."/>
            <person name="Lou Y."/>
            <person name="Lucas S."/>
            <person name="Martin F."/>
            <person name="Montanini B."/>
            <person name="Napoli C."/>
            <person name="Nelson D.R."/>
            <person name="Nelson C."/>
            <person name="Nieminen K."/>
            <person name="Nilsson O."/>
            <person name="Pereda V."/>
            <person name="Peter G."/>
            <person name="Philippe R."/>
            <person name="Pilate G."/>
            <person name="Poliakov A."/>
            <person name="Razumovskaya J."/>
            <person name="Richardson P."/>
            <person name="Rinaldi C."/>
            <person name="Ritland K."/>
            <person name="Rouze P."/>
            <person name="Ryaboy D."/>
            <person name="Schmutz J."/>
            <person name="Schrader J."/>
            <person name="Segerman B."/>
            <person name="Shin H."/>
            <person name="Siddiqui A."/>
            <person name="Sterky F."/>
            <person name="Terry A."/>
            <person name="Tsai C.J."/>
            <person name="Uberbacher E."/>
            <person name="Unneberg P."/>
            <person name="Vahala J."/>
            <person name="Wall K."/>
            <person name="Wessler S."/>
            <person name="Yang G."/>
            <person name="Yin T."/>
            <person name="Douglas C."/>
            <person name="Marra M."/>
            <person name="Sandberg G."/>
            <person name="Van de Peer Y."/>
            <person name="Rokhsar D."/>
        </authorList>
    </citation>
    <scope>NUCLEOTIDE SEQUENCE [LARGE SCALE GENOMIC DNA]</scope>
    <source>
        <strain evidence="2">cv. Nisqually</strain>
    </source>
</reference>
<sequence>MTKLPKSNPLPQHCVFPTTPAATQRQPCVSSLASVVHPAPAVSLANHPLCIAPSLPLTAGFLFMGNTAAKLLHVDNSRTPASAIKQCCLQLRIPSSTLFAVKISNSNSSRGNPSFLSSSPKATITGVSYTPALPATAFSFQ</sequence>
<proteinExistence type="predicted"/>
<name>A0A2K1YJU3_POPTR</name>
<dbReference type="EMBL" id="CM009300">
    <property type="protein sequence ID" value="PNT13299.2"/>
    <property type="molecule type" value="Genomic_DNA"/>
</dbReference>
<gene>
    <name evidence="1" type="ORF">POPTR_011G125251v4</name>
</gene>
<comment type="caution">
    <text evidence="1">The sequence shown here is derived from an EMBL/GenBank/DDBJ whole genome shotgun (WGS) entry which is preliminary data.</text>
</comment>